<reference evidence="1 2" key="1">
    <citation type="submission" date="2019-09" db="EMBL/GenBank/DDBJ databases">
        <title>Hybrid Assembly of the complete Genome of the Deep-Sea Bacterium Moritella marina from long Nanopore and Illumina reads.</title>
        <authorList>
            <person name="Magin S."/>
            <person name="Georgoulis A."/>
            <person name="Papadimitriou K."/>
            <person name="Iliakis G."/>
            <person name="Vorgias C.E."/>
        </authorList>
    </citation>
    <scope>NUCLEOTIDE SEQUENCE [LARGE SCALE GENOMIC DNA]</scope>
    <source>
        <strain evidence="1 2">MP-1</strain>
    </source>
</reference>
<proteinExistence type="predicted"/>
<evidence type="ECO:0000313" key="1">
    <source>
        <dbReference type="EMBL" id="QFI39924.1"/>
    </source>
</evidence>
<gene>
    <name evidence="1" type="ORF">FR932_19945</name>
</gene>
<dbReference type="PROSITE" id="PS51257">
    <property type="entry name" value="PROKAR_LIPOPROTEIN"/>
    <property type="match status" value="1"/>
</dbReference>
<dbReference type="RefSeq" id="WP_019442183.1">
    <property type="nucleotide sequence ID" value="NZ_ALOE01000026.1"/>
</dbReference>
<dbReference type="EMBL" id="CP044399">
    <property type="protein sequence ID" value="QFI39924.1"/>
    <property type="molecule type" value="Genomic_DNA"/>
</dbReference>
<protein>
    <recommendedName>
        <fullName evidence="3">Lipoprotein</fullName>
    </recommendedName>
</protein>
<evidence type="ECO:0008006" key="3">
    <source>
        <dbReference type="Google" id="ProtNLM"/>
    </source>
</evidence>
<dbReference type="KEGG" id="mmaa:FR932_19945"/>
<keyword evidence="2" id="KW-1185">Reference proteome</keyword>
<dbReference type="Proteomes" id="UP000327424">
    <property type="component" value="Chromosome"/>
</dbReference>
<dbReference type="AlphaFoldDB" id="A0A5J6WR85"/>
<sequence>MKTLALTLISTFVLFGCSFNNPEKQLLITNSMKLTTAEIDTSSLKYDAVVFNKALRATCLDLADEYENEYIILCDRRSGDLTIAEFKILSRENIDIDSSSYTRKIVQRNRKNKKIIHDPILNRTALDTLTTFTAKYDARMEFNIHNINDFYQSGLALRNVDYEAKFKKEVGNLIPANIVDYGSVNKAIDKYFREEYRTRFIDNRRDDNLRSKENHLNNAYYEIKRLFHIYSHINMRYKFCSNNGESLEVCSVTGSPYTKDNYFENNDLKLSLYYSSGVNNNVVEVENKSDSYITMLNLDTLLGGRYYTVNLPSPALPPRSIKQFIFNDNTFRPSFTVSNNQDSISYGFTAQYRVNDKVGLFNEVKEFNPIRAVKSK</sequence>
<accession>A0A5J6WR85</accession>
<organism evidence="1 2">
    <name type="scientific">Moritella marina ATCC 15381</name>
    <dbReference type="NCBI Taxonomy" id="1202962"/>
    <lineage>
        <taxon>Bacteria</taxon>
        <taxon>Pseudomonadati</taxon>
        <taxon>Pseudomonadota</taxon>
        <taxon>Gammaproteobacteria</taxon>
        <taxon>Alteromonadales</taxon>
        <taxon>Moritellaceae</taxon>
        <taxon>Moritella</taxon>
    </lineage>
</organism>
<name>A0A5J6WR85_MORMI</name>
<evidence type="ECO:0000313" key="2">
    <source>
        <dbReference type="Proteomes" id="UP000327424"/>
    </source>
</evidence>